<keyword evidence="3" id="KW-1185">Reference proteome</keyword>
<dbReference type="InterPro" id="IPR050789">
    <property type="entry name" value="Diverse_Enzym_Activities"/>
</dbReference>
<feature type="domain" description="Beta-lactamase-related" evidence="1">
    <location>
        <begin position="21"/>
        <end position="378"/>
    </location>
</feature>
<dbReference type="PANTHER" id="PTHR43283">
    <property type="entry name" value="BETA-LACTAMASE-RELATED"/>
    <property type="match status" value="1"/>
</dbReference>
<evidence type="ECO:0000259" key="1">
    <source>
        <dbReference type="Pfam" id="PF00144"/>
    </source>
</evidence>
<evidence type="ECO:0000313" key="2">
    <source>
        <dbReference type="EMBL" id="SIR43098.1"/>
    </source>
</evidence>
<name>A0A8G2CNF5_ACIRU</name>
<dbReference type="InterPro" id="IPR001466">
    <property type="entry name" value="Beta-lactam-related"/>
</dbReference>
<dbReference type="Gene3D" id="3.40.710.10">
    <property type="entry name" value="DD-peptidase/beta-lactamase superfamily"/>
    <property type="match status" value="1"/>
</dbReference>
<organism evidence="2 3">
    <name type="scientific">Acidiphilium rubrum</name>
    <dbReference type="NCBI Taxonomy" id="526"/>
    <lineage>
        <taxon>Bacteria</taxon>
        <taxon>Pseudomonadati</taxon>
        <taxon>Pseudomonadota</taxon>
        <taxon>Alphaproteobacteria</taxon>
        <taxon>Acetobacterales</taxon>
        <taxon>Acidocellaceae</taxon>
        <taxon>Acidiphilium</taxon>
    </lineage>
</organism>
<dbReference type="AlphaFoldDB" id="A0A8G2CNF5"/>
<protein>
    <submittedName>
        <fullName evidence="2">Methyl acetate hydrolase</fullName>
    </submittedName>
</protein>
<sequence length="397" mass="42613">MSNHLKSACDAVLARVTTGTPRVPGVVAMATDRNGNIYEGAAGMRSLADHTPMTTESVFAIFSTTKAIAGTAALQLVEDGRLDLDAPAKHYVPAIGELQILEGFADDGTPRLRAPKQDITTRMLLLHTAGLGYDFFNESYNRMVQSGQLASIVTGSKASLNGPLLFEPGTRWEYGCNIDWVGQVVEAISGKRLGAVMQERIFAPLGMTSTSFALTPDMRNRLARIHQRGEDGSLTATDFELPPDPEVHMGGHGLYGTVGDYMRFIRMWLNDGMGEHGRVLKAETVAMAARNGLGDMKIKKLPGVVAALTHDAEFFPGMPKSWGLTFMINDQPAPTGRPAGALAWAGLANCYYWIDRASGVGGYWATQIFPFADPTSVGGYLDFETAVYAASAARAAA</sequence>
<dbReference type="Pfam" id="PF00144">
    <property type="entry name" value="Beta-lactamase"/>
    <property type="match status" value="1"/>
</dbReference>
<gene>
    <name evidence="2" type="ORF">SAMN05421828_1327</name>
</gene>
<dbReference type="SUPFAM" id="SSF56601">
    <property type="entry name" value="beta-lactamase/transpeptidase-like"/>
    <property type="match status" value="1"/>
</dbReference>
<proteinExistence type="predicted"/>
<reference evidence="2 3" key="1">
    <citation type="submission" date="2017-01" db="EMBL/GenBank/DDBJ databases">
        <authorList>
            <person name="Varghese N."/>
            <person name="Submissions S."/>
        </authorList>
    </citation>
    <scope>NUCLEOTIDE SEQUENCE [LARGE SCALE GENOMIC DNA]</scope>
    <source>
        <strain evidence="2 3">ATCC 35905</strain>
    </source>
</reference>
<dbReference type="RefSeq" id="WP_029311974.1">
    <property type="nucleotide sequence ID" value="NZ_FTNE01000032.1"/>
</dbReference>
<keyword evidence="2" id="KW-0378">Hydrolase</keyword>
<dbReference type="GO" id="GO:0016787">
    <property type="term" value="F:hydrolase activity"/>
    <property type="evidence" value="ECO:0007669"/>
    <property type="project" value="UniProtKB-KW"/>
</dbReference>
<dbReference type="EMBL" id="FTNE01000032">
    <property type="protein sequence ID" value="SIR43098.1"/>
    <property type="molecule type" value="Genomic_DNA"/>
</dbReference>
<accession>A0A8G2CNF5</accession>
<dbReference type="InterPro" id="IPR012338">
    <property type="entry name" value="Beta-lactam/transpept-like"/>
</dbReference>
<dbReference type="PANTHER" id="PTHR43283:SF3">
    <property type="entry name" value="BETA-LACTAMASE FAMILY PROTEIN (AFU_ORTHOLOGUE AFUA_5G07500)"/>
    <property type="match status" value="1"/>
</dbReference>
<dbReference type="Proteomes" id="UP000186308">
    <property type="component" value="Unassembled WGS sequence"/>
</dbReference>
<evidence type="ECO:0000313" key="3">
    <source>
        <dbReference type="Proteomes" id="UP000186308"/>
    </source>
</evidence>
<dbReference type="OrthoDB" id="5705574at2"/>
<comment type="caution">
    <text evidence="2">The sequence shown here is derived from an EMBL/GenBank/DDBJ whole genome shotgun (WGS) entry which is preliminary data.</text>
</comment>